<evidence type="ECO:0000259" key="2">
    <source>
        <dbReference type="Pfam" id="PF14832"/>
    </source>
</evidence>
<dbReference type="RefSeq" id="WP_257030632.1">
    <property type="nucleotide sequence ID" value="NZ_JACCAS010000002.1"/>
</dbReference>
<dbReference type="Gene3D" id="3.30.429.10">
    <property type="entry name" value="Macrophage Migration Inhibitory Factor"/>
    <property type="match status" value="1"/>
</dbReference>
<protein>
    <submittedName>
        <fullName evidence="3">Phenylpyruvate tautomerase PptA (4-oxalocrotonate tautomerase family)</fullName>
    </submittedName>
</protein>
<proteinExistence type="predicted"/>
<organism evidence="3 4">
    <name type="scientific">Paraburkholderia bryophila</name>
    <dbReference type="NCBI Taxonomy" id="420952"/>
    <lineage>
        <taxon>Bacteria</taxon>
        <taxon>Pseudomonadati</taxon>
        <taxon>Pseudomonadota</taxon>
        <taxon>Betaproteobacteria</taxon>
        <taxon>Burkholderiales</taxon>
        <taxon>Burkholderiaceae</taxon>
        <taxon>Paraburkholderia</taxon>
    </lineage>
</organism>
<evidence type="ECO:0000313" key="3">
    <source>
        <dbReference type="EMBL" id="NYH26824.1"/>
    </source>
</evidence>
<dbReference type="SUPFAM" id="SSF55331">
    <property type="entry name" value="Tautomerase/MIF"/>
    <property type="match status" value="1"/>
</dbReference>
<name>A0A7Z0B9Y5_9BURK</name>
<dbReference type="InterPro" id="IPR014347">
    <property type="entry name" value="Tautomerase/MIF_sf"/>
</dbReference>
<keyword evidence="3" id="KW-0670">Pyruvate</keyword>
<dbReference type="PANTHER" id="PTHR35530">
    <property type="entry name" value="TAUTOMERASE-RELATED"/>
    <property type="match status" value="1"/>
</dbReference>
<feature type="domain" description="Tautomerase cis-CaaD-like" evidence="2">
    <location>
        <begin position="23"/>
        <end position="151"/>
    </location>
</feature>
<evidence type="ECO:0000256" key="1">
    <source>
        <dbReference type="SAM" id="MobiDB-lite"/>
    </source>
</evidence>
<keyword evidence="4" id="KW-1185">Reference proteome</keyword>
<sequence>MGHNLSIARRINRSEQSRQENSMPTYTVMAAAGRLTDPQKREIARDITRVHSEATGAQGFFAQVIFQAIPAGDHFLGGAPLVSDLLFVQGQIRAGRSADQKKGLLEALVTLVANATGAEKRSVWVYLSELSPSQMVEYGKVLPAPGAESEWLNSMPESDREFLLGIGK</sequence>
<reference evidence="3 4" key="1">
    <citation type="submission" date="2020-07" db="EMBL/GenBank/DDBJ databases">
        <title>Exploring microbial biodiversity for novel pathways involved in the catabolism of aromatic compounds derived from lignin.</title>
        <authorList>
            <person name="Elkins J."/>
        </authorList>
    </citation>
    <scope>NUCLEOTIDE SEQUENCE [LARGE SCALE GENOMIC DNA]</scope>
    <source>
        <strain evidence="3 4">H2C3C</strain>
    </source>
</reference>
<comment type="caution">
    <text evidence="3">The sequence shown here is derived from an EMBL/GenBank/DDBJ whole genome shotgun (WGS) entry which is preliminary data.</text>
</comment>
<dbReference type="EMBL" id="JACCAS010000002">
    <property type="protein sequence ID" value="NYH26824.1"/>
    <property type="molecule type" value="Genomic_DNA"/>
</dbReference>
<dbReference type="AlphaFoldDB" id="A0A7Z0B9Y5"/>
<dbReference type="InterPro" id="IPR028116">
    <property type="entry name" value="Cis-CaaD-like"/>
</dbReference>
<dbReference type="PANTHER" id="PTHR35530:SF2">
    <property type="entry name" value="BSL4019 PROTEIN"/>
    <property type="match status" value="1"/>
</dbReference>
<feature type="region of interest" description="Disordered" evidence="1">
    <location>
        <begin position="1"/>
        <end position="23"/>
    </location>
</feature>
<gene>
    <name evidence="3" type="ORF">GGD40_006395</name>
</gene>
<evidence type="ECO:0000313" key="4">
    <source>
        <dbReference type="Proteomes" id="UP000540929"/>
    </source>
</evidence>
<accession>A0A7Z0B9Y5</accession>
<dbReference type="Proteomes" id="UP000540929">
    <property type="component" value="Unassembled WGS sequence"/>
</dbReference>
<dbReference type="Pfam" id="PF14832">
    <property type="entry name" value="Tautomerase_3"/>
    <property type="match status" value="1"/>
</dbReference>